<dbReference type="Proteomes" id="UP000095280">
    <property type="component" value="Unplaced"/>
</dbReference>
<proteinExistence type="predicted"/>
<organism evidence="2 3">
    <name type="scientific">Macrostomum lignano</name>
    <dbReference type="NCBI Taxonomy" id="282301"/>
    <lineage>
        <taxon>Eukaryota</taxon>
        <taxon>Metazoa</taxon>
        <taxon>Spiralia</taxon>
        <taxon>Lophotrochozoa</taxon>
        <taxon>Platyhelminthes</taxon>
        <taxon>Rhabditophora</taxon>
        <taxon>Macrostomorpha</taxon>
        <taxon>Macrostomida</taxon>
        <taxon>Macrostomidae</taxon>
        <taxon>Macrostomum</taxon>
    </lineage>
</organism>
<evidence type="ECO:0000256" key="1">
    <source>
        <dbReference type="SAM" id="MobiDB-lite"/>
    </source>
</evidence>
<dbReference type="AlphaFoldDB" id="A0A1I8FEC4"/>
<feature type="region of interest" description="Disordered" evidence="1">
    <location>
        <begin position="151"/>
        <end position="189"/>
    </location>
</feature>
<evidence type="ECO:0000313" key="3">
    <source>
        <dbReference type="WBParaSite" id="maker-unitig_31337-snap-gene-0.2-mRNA-1"/>
    </source>
</evidence>
<feature type="compositionally biased region" description="Low complexity" evidence="1">
    <location>
        <begin position="94"/>
        <end position="105"/>
    </location>
</feature>
<feature type="compositionally biased region" description="Low complexity" evidence="1">
    <location>
        <begin position="1"/>
        <end position="17"/>
    </location>
</feature>
<protein>
    <submittedName>
        <fullName evidence="3">SERTA domain-containing protein</fullName>
    </submittedName>
</protein>
<feature type="compositionally biased region" description="Polar residues" evidence="1">
    <location>
        <begin position="162"/>
        <end position="183"/>
    </location>
</feature>
<accession>A0A1I8FEC4</accession>
<feature type="compositionally biased region" description="Pro residues" evidence="1">
    <location>
        <begin position="58"/>
        <end position="70"/>
    </location>
</feature>
<feature type="region of interest" description="Disordered" evidence="1">
    <location>
        <begin position="1"/>
        <end position="105"/>
    </location>
</feature>
<keyword evidence="2" id="KW-1185">Reference proteome</keyword>
<feature type="compositionally biased region" description="Low complexity" evidence="1">
    <location>
        <begin position="151"/>
        <end position="161"/>
    </location>
</feature>
<reference evidence="3" key="1">
    <citation type="submission" date="2016-11" db="UniProtKB">
        <authorList>
            <consortium name="WormBaseParasite"/>
        </authorList>
    </citation>
    <scope>IDENTIFICATION</scope>
</reference>
<name>A0A1I8FEC4_9PLAT</name>
<sequence>SSAQAAAAPPQLPVQQPNRINHQPPQSPHHRVGNKPIAKVVGPIFNGDVGSTAAAAAPPLPAKVPPPPPKRVTSMLRSRDPSPMVQPQQPPQPQQQQQQQQQAAQPSSTVIARLLLSQQLVTVARDLTLPHRSLRFRLLMRTAVLLFDTKQQQQQQQQQQQLPNGSSPDVNNSLSSPTSTATGASDCDDSFSNLDDICDMLSDLQSMLDKELREKPVV</sequence>
<dbReference type="WBParaSite" id="maker-unitig_31337-snap-gene-0.2-mRNA-1">
    <property type="protein sequence ID" value="maker-unitig_31337-snap-gene-0.2-mRNA-1"/>
    <property type="gene ID" value="maker-unitig_31337-snap-gene-0.2"/>
</dbReference>
<evidence type="ECO:0000313" key="2">
    <source>
        <dbReference type="Proteomes" id="UP000095280"/>
    </source>
</evidence>